<feature type="domain" description="NodB homology" evidence="2">
    <location>
        <begin position="122"/>
        <end position="304"/>
    </location>
</feature>
<dbReference type="Proteomes" id="UP000031523">
    <property type="component" value="Chromosome"/>
</dbReference>
<dbReference type="PANTHER" id="PTHR10587:SF134">
    <property type="entry name" value="SECRETED PROTEIN"/>
    <property type="match status" value="1"/>
</dbReference>
<dbReference type="KEGG" id="sals:SLNWT_4634"/>
<dbReference type="Pfam" id="PF01522">
    <property type="entry name" value="Polysacc_deac_1"/>
    <property type="match status" value="1"/>
</dbReference>
<dbReference type="GO" id="GO:0005975">
    <property type="term" value="P:carbohydrate metabolic process"/>
    <property type="evidence" value="ECO:0007669"/>
    <property type="project" value="InterPro"/>
</dbReference>
<sequence length="304" mass="33371">MHGLAAVLAFSMSAVAVGCVERGSGSPAGAPGAPGAAAGGLRPLEAPAEAPRAHALAAPAEQARARAARLAAATRWRLLAAPLPAPPPPARKPALHTRRGFEVHGGQRGLPPVLTRVPTRDKVVFLTIDDGYDKDPALPRMMADLKIPYTAFLTDYLVKDDYAYFRRLRASGATLHNHTLSHPYLPKLGYAQQRREICGMQEVMEREYGHRPTLLRPPYGNYNRDTLLAARSCGIEAVPLWNEEIALDRWDYRELDRKLHAGDIVLTHFSGRGEWQGTMQDMVRAFLRAVTAQGFAVARLEDYL</sequence>
<name>A0A0B5F082_STRA4</name>
<proteinExistence type="predicted"/>
<dbReference type="InterPro" id="IPR002509">
    <property type="entry name" value="NODB_dom"/>
</dbReference>
<dbReference type="EMBL" id="CP010519">
    <property type="protein sequence ID" value="AJE85010.1"/>
    <property type="molecule type" value="Genomic_DNA"/>
</dbReference>
<feature type="region of interest" description="Disordered" evidence="1">
    <location>
        <begin position="23"/>
        <end position="42"/>
    </location>
</feature>
<organism evidence="3 4">
    <name type="scientific">Streptomyces albus (strain ATCC 21838 / DSM 41398 / FERM P-419 / JCM 4703 / NBRC 107858)</name>
    <dbReference type="NCBI Taxonomy" id="1081613"/>
    <lineage>
        <taxon>Bacteria</taxon>
        <taxon>Bacillati</taxon>
        <taxon>Actinomycetota</taxon>
        <taxon>Actinomycetes</taxon>
        <taxon>Kitasatosporales</taxon>
        <taxon>Streptomycetaceae</taxon>
        <taxon>Streptomyces</taxon>
    </lineage>
</organism>
<evidence type="ECO:0000313" key="4">
    <source>
        <dbReference type="Proteomes" id="UP000031523"/>
    </source>
</evidence>
<dbReference type="PANTHER" id="PTHR10587">
    <property type="entry name" value="GLYCOSYL TRANSFERASE-RELATED"/>
    <property type="match status" value="1"/>
</dbReference>
<protein>
    <submittedName>
        <fullName evidence="3">Secreted protein</fullName>
    </submittedName>
</protein>
<evidence type="ECO:0000313" key="3">
    <source>
        <dbReference type="EMBL" id="AJE85010.1"/>
    </source>
</evidence>
<gene>
    <name evidence="3" type="ORF">SLNWT_4634</name>
</gene>
<reference evidence="3 4" key="1">
    <citation type="submission" date="2015-01" db="EMBL/GenBank/DDBJ databases">
        <title>Enhanced salinomycin production by adjusting the supply of polyketide extender units in Streptomyce albus DSM 41398.</title>
        <authorList>
            <person name="Lu C."/>
        </authorList>
    </citation>
    <scope>NUCLEOTIDE SEQUENCE [LARGE SCALE GENOMIC DNA]</scope>
    <source>
        <strain evidence="4">ATCC 21838 / DSM 41398 / FERM P-419 / JCM 4703 / NBRC 107858</strain>
    </source>
</reference>
<dbReference type="PROSITE" id="PS51677">
    <property type="entry name" value="NODB"/>
    <property type="match status" value="1"/>
</dbReference>
<dbReference type="Gene3D" id="3.20.20.370">
    <property type="entry name" value="Glycoside hydrolase/deacetylase"/>
    <property type="match status" value="1"/>
</dbReference>
<keyword evidence="4" id="KW-1185">Reference proteome</keyword>
<evidence type="ECO:0000259" key="2">
    <source>
        <dbReference type="PROSITE" id="PS51677"/>
    </source>
</evidence>
<dbReference type="CDD" id="cd10917">
    <property type="entry name" value="CE4_NodB_like_6s_7s"/>
    <property type="match status" value="1"/>
</dbReference>
<dbReference type="InterPro" id="IPR011330">
    <property type="entry name" value="Glyco_hydro/deAcase_b/a-brl"/>
</dbReference>
<dbReference type="AlphaFoldDB" id="A0A0B5F082"/>
<dbReference type="SUPFAM" id="SSF88713">
    <property type="entry name" value="Glycoside hydrolase/deacetylase"/>
    <property type="match status" value="1"/>
</dbReference>
<dbReference type="GO" id="GO:0016810">
    <property type="term" value="F:hydrolase activity, acting on carbon-nitrogen (but not peptide) bonds"/>
    <property type="evidence" value="ECO:0007669"/>
    <property type="project" value="InterPro"/>
</dbReference>
<dbReference type="InterPro" id="IPR050248">
    <property type="entry name" value="Polysacc_deacetylase_ArnD"/>
</dbReference>
<evidence type="ECO:0000256" key="1">
    <source>
        <dbReference type="SAM" id="MobiDB-lite"/>
    </source>
</evidence>
<accession>A0A0B5F082</accession>